<keyword evidence="3" id="KW-1185">Reference proteome</keyword>
<reference evidence="2" key="1">
    <citation type="journal article" date="2020" name="bioRxiv">
        <title>Comparative genomics of Chlamydomonas.</title>
        <authorList>
            <person name="Craig R.J."/>
            <person name="Hasan A.R."/>
            <person name="Ness R.W."/>
            <person name="Keightley P.D."/>
        </authorList>
    </citation>
    <scope>NUCLEOTIDE SEQUENCE</scope>
    <source>
        <strain evidence="2">CCAP 11/70</strain>
    </source>
</reference>
<dbReference type="InterPro" id="IPR010736">
    <property type="entry name" value="SHIPPO-rpt"/>
</dbReference>
<gene>
    <name evidence="2" type="ORF">HYH03_010281</name>
</gene>
<dbReference type="OrthoDB" id="527994at2759"/>
<dbReference type="EMBL" id="JAEHOE010000054">
    <property type="protein sequence ID" value="KAG2491274.1"/>
    <property type="molecule type" value="Genomic_DNA"/>
</dbReference>
<comment type="caution">
    <text evidence="2">The sequence shown here is derived from an EMBL/GenBank/DDBJ whole genome shotgun (WGS) entry which is preliminary data.</text>
</comment>
<dbReference type="AlphaFoldDB" id="A0A836BXK4"/>
<evidence type="ECO:0000313" key="2">
    <source>
        <dbReference type="EMBL" id="KAG2491274.1"/>
    </source>
</evidence>
<dbReference type="Proteomes" id="UP000612055">
    <property type="component" value="Unassembled WGS sequence"/>
</dbReference>
<accession>A0A836BXK4</accession>
<evidence type="ECO:0000256" key="1">
    <source>
        <dbReference type="SAM" id="MobiDB-lite"/>
    </source>
</evidence>
<feature type="compositionally biased region" description="Low complexity" evidence="1">
    <location>
        <begin position="394"/>
        <end position="405"/>
    </location>
</feature>
<dbReference type="Pfam" id="PF07004">
    <property type="entry name" value="SHIPPO-rpt"/>
    <property type="match status" value="5"/>
</dbReference>
<protein>
    <submittedName>
        <fullName evidence="2">Uncharacterized protein</fullName>
    </submittedName>
</protein>
<organism evidence="2 3">
    <name type="scientific">Edaphochlamys debaryana</name>
    <dbReference type="NCBI Taxonomy" id="47281"/>
    <lineage>
        <taxon>Eukaryota</taxon>
        <taxon>Viridiplantae</taxon>
        <taxon>Chlorophyta</taxon>
        <taxon>core chlorophytes</taxon>
        <taxon>Chlorophyceae</taxon>
        <taxon>CS clade</taxon>
        <taxon>Chlamydomonadales</taxon>
        <taxon>Chlamydomonadales incertae sedis</taxon>
        <taxon>Edaphochlamys</taxon>
    </lineage>
</organism>
<dbReference type="PANTHER" id="PTHR21580">
    <property type="entry name" value="SHIPPO-1-RELATED"/>
    <property type="match status" value="1"/>
</dbReference>
<dbReference type="PANTHER" id="PTHR21580:SF28">
    <property type="entry name" value="BOREALIN N-TERMINAL DOMAIN-CONTAINING PROTEIN-RELATED"/>
    <property type="match status" value="1"/>
</dbReference>
<dbReference type="InterPro" id="IPR051291">
    <property type="entry name" value="CIMAP"/>
</dbReference>
<sequence>MLQPPPVKAHTGEGRDRVGPGAYELVGPGPFQRPTGTTWGASRAGRSLKFGSAVPGVGTYDLANSGPRRHGAGLLVTIGGVEVVFGGTTGTSSFVSKAPRPLQKGAELSPGPGEYTPPPPGAGGTGVAGMGLRNTAAVFGSTAARGSWEVDPTMTRAAPTYWQNPGPGAYEDPRASPVKAGAPGRGAPAGAGALAAAAAAASAPFTCSAARFGPSDNALPGPGDYHPDAVVSLEFEAFKKATGSRPSGAFGAGSGRFPGQRGASSPARQGVPAGILPEAGGGEAPGPGQYNPQVPSGSGRAGGRGGHSVFASRTGRFRPLTAPPAVPDFADYDGVSPVKGDPSRLGPGAYSPEKPSSKGQYSNSRSRTAPFGTDSGRTKLEAGVVTPGPGRYDPLAAVAATSAKPPSAPPPKAGFSTQADRFGAGGNKWVPGPGAYAGSADKGGLVRRSFNITYGSMG</sequence>
<feature type="region of interest" description="Disordered" evidence="1">
    <location>
        <begin position="91"/>
        <end position="116"/>
    </location>
</feature>
<feature type="compositionally biased region" description="Polar residues" evidence="1">
    <location>
        <begin position="357"/>
        <end position="367"/>
    </location>
</feature>
<proteinExistence type="predicted"/>
<evidence type="ECO:0000313" key="3">
    <source>
        <dbReference type="Proteomes" id="UP000612055"/>
    </source>
</evidence>
<feature type="region of interest" description="Disordered" evidence="1">
    <location>
        <begin position="1"/>
        <end position="31"/>
    </location>
</feature>
<name>A0A836BXK4_9CHLO</name>
<feature type="region of interest" description="Disordered" evidence="1">
    <location>
        <begin position="165"/>
        <end position="190"/>
    </location>
</feature>
<feature type="region of interest" description="Disordered" evidence="1">
    <location>
        <begin position="242"/>
        <end position="426"/>
    </location>
</feature>